<dbReference type="Pfam" id="PF00756">
    <property type="entry name" value="Esterase"/>
    <property type="match status" value="1"/>
</dbReference>
<keyword evidence="2" id="KW-0472">Membrane</keyword>
<protein>
    <recommendedName>
        <fullName evidence="5">Esterase</fullName>
    </recommendedName>
</protein>
<reference evidence="4" key="1">
    <citation type="journal article" date="2019" name="Int. J. Syst. Evol. Microbiol.">
        <title>The Global Catalogue of Microorganisms (GCM) 10K type strain sequencing project: providing services to taxonomists for standard genome sequencing and annotation.</title>
        <authorList>
            <consortium name="The Broad Institute Genomics Platform"/>
            <consortium name="The Broad Institute Genome Sequencing Center for Infectious Disease"/>
            <person name="Wu L."/>
            <person name="Ma J."/>
        </authorList>
    </citation>
    <scope>NUCLEOTIDE SEQUENCE [LARGE SCALE GENOMIC DNA]</scope>
    <source>
        <strain evidence="4">CCM 7855</strain>
    </source>
</reference>
<dbReference type="Gene3D" id="3.40.50.1820">
    <property type="entry name" value="alpha/beta hydrolase"/>
    <property type="match status" value="1"/>
</dbReference>
<organism evidence="3 4">
    <name type="scientific">Williamsia phyllosphaerae</name>
    <dbReference type="NCBI Taxonomy" id="885042"/>
    <lineage>
        <taxon>Bacteria</taxon>
        <taxon>Bacillati</taxon>
        <taxon>Actinomycetota</taxon>
        <taxon>Actinomycetes</taxon>
        <taxon>Mycobacteriales</taxon>
        <taxon>Nocardiaceae</taxon>
        <taxon>Williamsia</taxon>
    </lineage>
</organism>
<dbReference type="EMBL" id="BMCS01000001">
    <property type="protein sequence ID" value="GGF19001.1"/>
    <property type="molecule type" value="Genomic_DNA"/>
</dbReference>
<proteinExistence type="predicted"/>
<dbReference type="PANTHER" id="PTHR48098:SF1">
    <property type="entry name" value="DIACYLGLYCEROL ACYLTRANSFERASE_MYCOLYLTRANSFERASE AG85A"/>
    <property type="match status" value="1"/>
</dbReference>
<dbReference type="InterPro" id="IPR029058">
    <property type="entry name" value="AB_hydrolase_fold"/>
</dbReference>
<gene>
    <name evidence="3" type="ORF">GCM10007298_13830</name>
</gene>
<feature type="region of interest" description="Disordered" evidence="1">
    <location>
        <begin position="374"/>
        <end position="419"/>
    </location>
</feature>
<keyword evidence="2" id="KW-1133">Transmembrane helix</keyword>
<dbReference type="PANTHER" id="PTHR48098">
    <property type="entry name" value="ENTEROCHELIN ESTERASE-RELATED"/>
    <property type="match status" value="1"/>
</dbReference>
<accession>A0ABQ1UHI5</accession>
<comment type="caution">
    <text evidence="3">The sequence shown here is derived from an EMBL/GenBank/DDBJ whole genome shotgun (WGS) entry which is preliminary data.</text>
</comment>
<sequence length="470" mass="49532">MLVPPMSVPAGWSHHQGVSLLDGWFPLTVQIAAAVLLVVAIGWRTRRWRLIWLPASVAVAVLGAFLVHLYFDSQGLATDPAPRSLWIWVGVTVGALGVAVFGWRSARWWRRGVAIAVVPIALLATGIVLNQWVGYFPTVSAAWGEITSGPLPDQVSADDLASMRNTTRTTGALVPVTTPDSSSHFAHRTEYVYLPPTWFAGATPPTLPVVMMIAGEFNTPTDWIRTGDAMHTVDAYAAAHHGSAPVMVFVDAGGSFNNDTECVNGSRGNVADHLTDEVRPYVISHFHTSSSAASWGIVGWSMGGTCSVDLTVMHPDLFSSYVDIAGDAAPTAGTTDQTLSRLYGGNAATAASFDPVTVMRKHGPYQGISAWYDDTGGSPTRGHHPGGAGGGGHHWTRSAPSGGTGLGGRGEGPDTNDQGQAAQTLCAENRTVDIACQIHTQPGKHSWQFASTALSVSLPWLASTIGVPGA</sequence>
<name>A0ABQ1UHI5_9NOCA</name>
<feature type="transmembrane region" description="Helical" evidence="2">
    <location>
        <begin position="23"/>
        <end position="43"/>
    </location>
</feature>
<feature type="transmembrane region" description="Helical" evidence="2">
    <location>
        <begin position="113"/>
        <end position="133"/>
    </location>
</feature>
<evidence type="ECO:0000313" key="3">
    <source>
        <dbReference type="EMBL" id="GGF19001.1"/>
    </source>
</evidence>
<evidence type="ECO:0000256" key="2">
    <source>
        <dbReference type="SAM" id="Phobius"/>
    </source>
</evidence>
<evidence type="ECO:0000256" key="1">
    <source>
        <dbReference type="SAM" id="MobiDB-lite"/>
    </source>
</evidence>
<dbReference type="Proteomes" id="UP000632454">
    <property type="component" value="Unassembled WGS sequence"/>
</dbReference>
<keyword evidence="4" id="KW-1185">Reference proteome</keyword>
<dbReference type="InterPro" id="IPR050583">
    <property type="entry name" value="Mycobacterial_A85_antigen"/>
</dbReference>
<dbReference type="InterPro" id="IPR000801">
    <property type="entry name" value="Esterase-like"/>
</dbReference>
<dbReference type="SUPFAM" id="SSF53474">
    <property type="entry name" value="alpha/beta-Hydrolases"/>
    <property type="match status" value="1"/>
</dbReference>
<keyword evidence="2" id="KW-0812">Transmembrane</keyword>
<evidence type="ECO:0008006" key="5">
    <source>
        <dbReference type="Google" id="ProtNLM"/>
    </source>
</evidence>
<feature type="transmembrane region" description="Helical" evidence="2">
    <location>
        <begin position="50"/>
        <end position="71"/>
    </location>
</feature>
<feature type="transmembrane region" description="Helical" evidence="2">
    <location>
        <begin position="83"/>
        <end position="101"/>
    </location>
</feature>
<evidence type="ECO:0000313" key="4">
    <source>
        <dbReference type="Proteomes" id="UP000632454"/>
    </source>
</evidence>